<keyword evidence="2" id="KW-0285">Flavoprotein</keyword>
<dbReference type="PANTHER" id="PTHR43400:SF10">
    <property type="entry name" value="3-OXOSTEROID 1-DEHYDROGENASE"/>
    <property type="match status" value="1"/>
</dbReference>
<dbReference type="Gene3D" id="3.90.700.10">
    <property type="entry name" value="Succinate dehydrogenase/fumarate reductase flavoprotein, catalytic domain"/>
    <property type="match status" value="1"/>
</dbReference>
<keyword evidence="4 6" id="KW-0560">Oxidoreductase</keyword>
<dbReference type="SUPFAM" id="SSF56425">
    <property type="entry name" value="Succinate dehydrogenase/fumarate reductase flavoprotein, catalytic domain"/>
    <property type="match status" value="1"/>
</dbReference>
<dbReference type="EC" id="1.3.99.4" evidence="6"/>
<comment type="caution">
    <text evidence="6">The sequence shown here is derived from an EMBL/GenBank/DDBJ whole genome shotgun (WGS) entry which is preliminary data.</text>
</comment>
<evidence type="ECO:0000313" key="7">
    <source>
        <dbReference type="Proteomes" id="UP000562395"/>
    </source>
</evidence>
<dbReference type="InterPro" id="IPR027477">
    <property type="entry name" value="Succ_DH/fumarate_Rdtase_cat_sf"/>
</dbReference>
<dbReference type="InterPro" id="IPR050315">
    <property type="entry name" value="FAD-oxidoreductase_2"/>
</dbReference>
<dbReference type="Gene3D" id="3.50.50.60">
    <property type="entry name" value="FAD/NAD(P)-binding domain"/>
    <property type="match status" value="2"/>
</dbReference>
<feature type="domain" description="FAD-dependent oxidoreductase 2 FAD-binding" evidence="5">
    <location>
        <begin position="6"/>
        <end position="541"/>
    </location>
</feature>
<evidence type="ECO:0000256" key="1">
    <source>
        <dbReference type="ARBA" id="ARBA00001974"/>
    </source>
</evidence>
<dbReference type="InterPro" id="IPR003953">
    <property type="entry name" value="FAD-dep_OxRdtase_2_FAD-bd"/>
</dbReference>
<accession>A0A7W6A167</accession>
<evidence type="ECO:0000256" key="2">
    <source>
        <dbReference type="ARBA" id="ARBA00022630"/>
    </source>
</evidence>
<dbReference type="Proteomes" id="UP000562395">
    <property type="component" value="Unassembled WGS sequence"/>
</dbReference>
<dbReference type="InterPro" id="IPR036188">
    <property type="entry name" value="FAD/NAD-bd_sf"/>
</dbReference>
<evidence type="ECO:0000256" key="4">
    <source>
        <dbReference type="ARBA" id="ARBA00023002"/>
    </source>
</evidence>
<evidence type="ECO:0000259" key="5">
    <source>
        <dbReference type="Pfam" id="PF00890"/>
    </source>
</evidence>
<protein>
    <submittedName>
        <fullName evidence="6">3-oxosteroid 1-dehydrogenase</fullName>
        <ecNumber evidence="6">1.3.99.4</ecNumber>
    </submittedName>
</protein>
<keyword evidence="3" id="KW-0274">FAD</keyword>
<dbReference type="Pfam" id="PF00890">
    <property type="entry name" value="FAD_binding_2"/>
    <property type="match status" value="1"/>
</dbReference>
<keyword evidence="7" id="KW-1185">Reference proteome</keyword>
<dbReference type="GO" id="GO:0008202">
    <property type="term" value="P:steroid metabolic process"/>
    <property type="evidence" value="ECO:0007669"/>
    <property type="project" value="UniProtKB-ARBA"/>
</dbReference>
<dbReference type="GO" id="GO:0047571">
    <property type="term" value="F:3-oxosteroid 1-dehydrogenase activity"/>
    <property type="evidence" value="ECO:0007669"/>
    <property type="project" value="UniProtKB-EC"/>
</dbReference>
<reference evidence="6 7" key="1">
    <citation type="submission" date="2020-08" db="EMBL/GenBank/DDBJ databases">
        <title>Genomic Encyclopedia of Type Strains, Phase IV (KMG-IV): sequencing the most valuable type-strain genomes for metagenomic binning, comparative biology and taxonomic classification.</title>
        <authorList>
            <person name="Goeker M."/>
        </authorList>
    </citation>
    <scope>NUCLEOTIDE SEQUENCE [LARGE SCALE GENOMIC DNA]</scope>
    <source>
        <strain evidence="6 7">DSM 14552</strain>
    </source>
</reference>
<dbReference type="SUPFAM" id="SSF51905">
    <property type="entry name" value="FAD/NAD(P)-binding domain"/>
    <property type="match status" value="1"/>
</dbReference>
<proteinExistence type="predicted"/>
<comment type="cofactor">
    <cofactor evidence="1">
        <name>FAD</name>
        <dbReference type="ChEBI" id="CHEBI:57692"/>
    </cofactor>
</comment>
<dbReference type="EMBL" id="JACICY010000010">
    <property type="protein sequence ID" value="MBB3862147.1"/>
    <property type="molecule type" value="Genomic_DNA"/>
</dbReference>
<name>A0A7W6A167_9SPHN</name>
<dbReference type="AlphaFoldDB" id="A0A7W6A167"/>
<dbReference type="PANTHER" id="PTHR43400">
    <property type="entry name" value="FUMARATE REDUCTASE"/>
    <property type="match status" value="1"/>
</dbReference>
<evidence type="ECO:0000313" key="6">
    <source>
        <dbReference type="EMBL" id="MBB3862147.1"/>
    </source>
</evidence>
<sequence length="572" mass="62520">MSELYDVIIAGSGSAGMTAAVRATKQGLKVLVVEKAHKIGGTSATSGGVTWIPNHGLGTDDSSAQAIEYINAVANGPVRSDRIDAFLETGPQMIAFLREIGMEPVVMPWPDYYPEAPGARADRSVVFPKYDGRRLGELFPLVREQFTRFKLMNRYTLDFMEANTISTRSPGWIREVLKVMGRYWLDFSTRRLDRRDRAFSLGAALIGPLVERYSAMGGEFLIGWGVKKLVVEGEKVTGVEIERFGKRRTVRSRHGVIVCAGGFEWNQELRNRFFTIPGDTRFSSTPEEANRGEMLEAGMALGAATEFTETGWWVPTMSLPLTTASNFEEIHQAVFDVGRPHSVCVNRNADRFVDEACGYDRFGNGMLEDQLKTGANTPCWLIFDATFRYKFTAGGIMPTALMPDSKIPASWWDQYIFRAPTVRELAQKIDLDPAKLEATVARMNGYAKTGVDPEFGRGGNAYDRNFGDPKLKPNPCLGSIDKAPYYAMPVNLGDLGTKGGLKCDAQARVLDGNDRPIPGLYAAGNASGSPFGNAYPGAGGTIGPAMVFGFIAADMIAQEAKGELGKFTHNSG</sequence>
<organism evidence="6 7">
    <name type="scientific">Novosphingobium hassiacum</name>
    <dbReference type="NCBI Taxonomy" id="173676"/>
    <lineage>
        <taxon>Bacteria</taxon>
        <taxon>Pseudomonadati</taxon>
        <taxon>Pseudomonadota</taxon>
        <taxon>Alphaproteobacteria</taxon>
        <taxon>Sphingomonadales</taxon>
        <taxon>Sphingomonadaceae</taxon>
        <taxon>Novosphingobium</taxon>
    </lineage>
</organism>
<gene>
    <name evidence="6" type="ORF">GGQ88_003445</name>
</gene>
<evidence type="ECO:0000256" key="3">
    <source>
        <dbReference type="ARBA" id="ARBA00022827"/>
    </source>
</evidence>